<evidence type="ECO:0000313" key="6">
    <source>
        <dbReference type="Proteomes" id="UP001058072"/>
    </source>
</evidence>
<feature type="chain" id="PRO_5040167184" evidence="2">
    <location>
        <begin position="26"/>
        <end position="48"/>
    </location>
</feature>
<dbReference type="EMBL" id="CP071250">
    <property type="protein sequence ID" value="UUF08719.1"/>
    <property type="molecule type" value="Genomic_DNA"/>
</dbReference>
<keyword evidence="2" id="KW-0732">Signal</keyword>
<accession>A0A9Q9CGV1</accession>
<feature type="signal peptide" evidence="2">
    <location>
        <begin position="1"/>
        <end position="25"/>
    </location>
</feature>
<dbReference type="Proteomes" id="UP001058072">
    <property type="component" value="Chromosome"/>
</dbReference>
<dbReference type="RefSeq" id="WP_156343953.1">
    <property type="nucleotide sequence ID" value="NZ_CP071249.1"/>
</dbReference>
<name>A0A9Q9CGV1_9FIRM</name>
<dbReference type="EMBL" id="CP071249">
    <property type="protein sequence ID" value="UUF05837.1"/>
    <property type="molecule type" value="Genomic_DNA"/>
</dbReference>
<evidence type="ECO:0000313" key="3">
    <source>
        <dbReference type="EMBL" id="UUF05837.1"/>
    </source>
</evidence>
<sequence length="48" mass="5679">MKRRWMLIMTMVVLCGYLFSCSAKEDQTGSQPPQSQESHQREPWSLIY</sequence>
<feature type="compositionally biased region" description="Polar residues" evidence="1">
    <location>
        <begin position="28"/>
        <end position="37"/>
    </location>
</feature>
<gene>
    <name evidence="3" type="ORF">J0J69_12505</name>
    <name evidence="4" type="ORF">J0J70_01455</name>
</gene>
<protein>
    <submittedName>
        <fullName evidence="4">Uncharacterized protein</fullName>
    </submittedName>
</protein>
<proteinExistence type="predicted"/>
<dbReference type="AlphaFoldDB" id="A0A9Q9CGV1"/>
<evidence type="ECO:0000313" key="4">
    <source>
        <dbReference type="EMBL" id="UUF08719.1"/>
    </source>
</evidence>
<keyword evidence="5" id="KW-1185">Reference proteome</keyword>
<feature type="region of interest" description="Disordered" evidence="1">
    <location>
        <begin position="24"/>
        <end position="48"/>
    </location>
</feature>
<dbReference type="Proteomes" id="UP001058016">
    <property type="component" value="Chromosome"/>
</dbReference>
<evidence type="ECO:0000256" key="2">
    <source>
        <dbReference type="SAM" id="SignalP"/>
    </source>
</evidence>
<reference evidence="4 5" key="1">
    <citation type="submission" date="2021-03" db="EMBL/GenBank/DDBJ databases">
        <title>Comparative Genomics and Metabolomics in the genus Turicibacter.</title>
        <authorList>
            <person name="Maki J."/>
            <person name="Looft T."/>
        </authorList>
    </citation>
    <scope>NUCLEOTIDE SEQUENCE</scope>
    <source>
        <strain evidence="4">ISU324</strain>
        <strain evidence="3 5">MMM721</strain>
    </source>
</reference>
<organism evidence="4 6">
    <name type="scientific">Turicibacter bilis</name>
    <dbReference type="NCBI Taxonomy" id="2735723"/>
    <lineage>
        <taxon>Bacteria</taxon>
        <taxon>Bacillati</taxon>
        <taxon>Bacillota</taxon>
        <taxon>Erysipelotrichia</taxon>
        <taxon>Erysipelotrichales</taxon>
        <taxon>Turicibacteraceae</taxon>
        <taxon>Turicibacter</taxon>
    </lineage>
</organism>
<evidence type="ECO:0000256" key="1">
    <source>
        <dbReference type="SAM" id="MobiDB-lite"/>
    </source>
</evidence>
<evidence type="ECO:0000313" key="5">
    <source>
        <dbReference type="Proteomes" id="UP001058016"/>
    </source>
</evidence>